<dbReference type="PANTHER" id="PTHR46708">
    <property type="entry name" value="TENASCIN"/>
    <property type="match status" value="1"/>
</dbReference>
<dbReference type="InterPro" id="IPR002035">
    <property type="entry name" value="VWF_A"/>
</dbReference>
<reference evidence="5" key="5">
    <citation type="submission" date="2025-09" db="UniProtKB">
        <authorList>
            <consortium name="Ensembl"/>
        </authorList>
    </citation>
    <scope>IDENTIFICATION</scope>
</reference>
<dbReference type="AlphaFoldDB" id="A0A4W3IFB9"/>
<comment type="subcellular location">
    <subcellularLocation>
        <location evidence="1">Secreted</location>
        <location evidence="1">Extracellular space</location>
    </subcellularLocation>
</comment>
<feature type="domain" description="VWFA" evidence="3">
    <location>
        <begin position="339"/>
        <end position="516"/>
    </location>
</feature>
<proteinExistence type="predicted"/>
<name>A0A4W3IFB9_CALMI</name>
<organism evidence="5 6">
    <name type="scientific">Callorhinchus milii</name>
    <name type="common">Ghost shark</name>
    <dbReference type="NCBI Taxonomy" id="7868"/>
    <lineage>
        <taxon>Eukaryota</taxon>
        <taxon>Metazoa</taxon>
        <taxon>Chordata</taxon>
        <taxon>Craniata</taxon>
        <taxon>Vertebrata</taxon>
        <taxon>Chondrichthyes</taxon>
        <taxon>Holocephali</taxon>
        <taxon>Chimaeriformes</taxon>
        <taxon>Callorhinchidae</taxon>
        <taxon>Callorhinchus</taxon>
    </lineage>
</organism>
<dbReference type="SUPFAM" id="SSF49899">
    <property type="entry name" value="Concanavalin A-like lectins/glucanases"/>
    <property type="match status" value="1"/>
</dbReference>
<dbReference type="OMA" id="KFIATIC"/>
<reference evidence="5" key="4">
    <citation type="submission" date="2025-08" db="UniProtKB">
        <authorList>
            <consortium name="Ensembl"/>
        </authorList>
    </citation>
    <scope>IDENTIFICATION</scope>
</reference>
<evidence type="ECO:0000313" key="6">
    <source>
        <dbReference type="Proteomes" id="UP000314986"/>
    </source>
</evidence>
<dbReference type="SMART" id="SM00060">
    <property type="entry name" value="FN3"/>
    <property type="match status" value="3"/>
</dbReference>
<dbReference type="InterPro" id="IPR036116">
    <property type="entry name" value="FN3_sf"/>
</dbReference>
<dbReference type="PROSITE" id="PS50234">
    <property type="entry name" value="VWFA"/>
    <property type="match status" value="1"/>
</dbReference>
<evidence type="ECO:0000259" key="3">
    <source>
        <dbReference type="PROSITE" id="PS50234"/>
    </source>
</evidence>
<dbReference type="Gene3D" id="2.60.40.10">
    <property type="entry name" value="Immunoglobulins"/>
    <property type="match status" value="2"/>
</dbReference>
<evidence type="ECO:0000313" key="5">
    <source>
        <dbReference type="Ensembl" id="ENSCMIP00000028944.1"/>
    </source>
</evidence>
<evidence type="ECO:0000259" key="4">
    <source>
        <dbReference type="PROSITE" id="PS50853"/>
    </source>
</evidence>
<reference evidence="6" key="1">
    <citation type="journal article" date="2006" name="Science">
        <title>Ancient noncoding elements conserved in the human genome.</title>
        <authorList>
            <person name="Venkatesh B."/>
            <person name="Kirkness E.F."/>
            <person name="Loh Y.H."/>
            <person name="Halpern A.L."/>
            <person name="Lee A.P."/>
            <person name="Johnson J."/>
            <person name="Dandona N."/>
            <person name="Viswanathan L.D."/>
            <person name="Tay A."/>
            <person name="Venter J.C."/>
            <person name="Strausberg R.L."/>
            <person name="Brenner S."/>
        </authorList>
    </citation>
    <scope>NUCLEOTIDE SEQUENCE [LARGE SCALE GENOMIC DNA]</scope>
</reference>
<dbReference type="InterPro" id="IPR013320">
    <property type="entry name" value="ConA-like_dom_sf"/>
</dbReference>
<dbReference type="Gene3D" id="2.60.120.200">
    <property type="match status" value="1"/>
</dbReference>
<dbReference type="PANTHER" id="PTHR46708:SF2">
    <property type="entry name" value="FIBRONECTIN TYPE-III DOMAIN-CONTAINING PROTEIN"/>
    <property type="match status" value="1"/>
</dbReference>
<dbReference type="SMART" id="SM00327">
    <property type="entry name" value="VWA"/>
    <property type="match status" value="1"/>
</dbReference>
<evidence type="ECO:0000256" key="1">
    <source>
        <dbReference type="ARBA" id="ARBA00004239"/>
    </source>
</evidence>
<keyword evidence="6" id="KW-1185">Reference proteome</keyword>
<dbReference type="InterPro" id="IPR050991">
    <property type="entry name" value="ECM_Regulatory_Proteins"/>
</dbReference>
<dbReference type="Proteomes" id="UP000314986">
    <property type="component" value="Unassembled WGS sequence"/>
</dbReference>
<dbReference type="Ensembl" id="ENSCMIT00000029405.1">
    <property type="protein sequence ID" value="ENSCMIP00000028944.1"/>
    <property type="gene ID" value="ENSCMIG00000012541.1"/>
</dbReference>
<reference evidence="6" key="3">
    <citation type="journal article" date="2014" name="Nature">
        <title>Elephant shark genome provides unique insights into gnathostome evolution.</title>
        <authorList>
            <consortium name="International Elephant Shark Genome Sequencing Consortium"/>
            <person name="Venkatesh B."/>
            <person name="Lee A.P."/>
            <person name="Ravi V."/>
            <person name="Maurya A.K."/>
            <person name="Lian M.M."/>
            <person name="Swann J.B."/>
            <person name="Ohta Y."/>
            <person name="Flajnik M.F."/>
            <person name="Sutoh Y."/>
            <person name="Kasahara M."/>
            <person name="Hoon S."/>
            <person name="Gangu V."/>
            <person name="Roy S.W."/>
            <person name="Irimia M."/>
            <person name="Korzh V."/>
            <person name="Kondrychyn I."/>
            <person name="Lim Z.W."/>
            <person name="Tay B.H."/>
            <person name="Tohari S."/>
            <person name="Kong K.W."/>
            <person name="Ho S."/>
            <person name="Lorente-Galdos B."/>
            <person name="Quilez J."/>
            <person name="Marques-Bonet T."/>
            <person name="Raney B.J."/>
            <person name="Ingham P.W."/>
            <person name="Tay A."/>
            <person name="Hillier L.W."/>
            <person name="Minx P."/>
            <person name="Boehm T."/>
            <person name="Wilson R.K."/>
            <person name="Brenner S."/>
            <person name="Warren W.C."/>
        </authorList>
    </citation>
    <scope>NUCLEOTIDE SEQUENCE [LARGE SCALE GENOMIC DNA]</scope>
</reference>
<dbReference type="InterPro" id="IPR036465">
    <property type="entry name" value="vWFA_dom_sf"/>
</dbReference>
<accession>A0A4W3IFB9</accession>
<dbReference type="SUPFAM" id="SSF53300">
    <property type="entry name" value="vWA-like"/>
    <property type="match status" value="1"/>
</dbReference>
<dbReference type="InterPro" id="IPR013783">
    <property type="entry name" value="Ig-like_fold"/>
</dbReference>
<dbReference type="CDD" id="cd00063">
    <property type="entry name" value="FN3"/>
    <property type="match status" value="2"/>
</dbReference>
<dbReference type="Gene3D" id="3.40.50.410">
    <property type="entry name" value="von Willebrand factor, type A domain"/>
    <property type="match status" value="1"/>
</dbReference>
<dbReference type="InParanoid" id="A0A4W3IFB9"/>
<dbReference type="Pfam" id="PF00092">
    <property type="entry name" value="VWA"/>
    <property type="match status" value="1"/>
</dbReference>
<protein>
    <recommendedName>
        <fullName evidence="7">Collagen alpha-1(XIV) chain</fullName>
    </recommendedName>
</protein>
<dbReference type="Pfam" id="PF00041">
    <property type="entry name" value="fn3"/>
    <property type="match status" value="2"/>
</dbReference>
<feature type="domain" description="Fibronectin type-III" evidence="4">
    <location>
        <begin position="43"/>
        <end position="142"/>
    </location>
</feature>
<evidence type="ECO:0008006" key="7">
    <source>
        <dbReference type="Google" id="ProtNLM"/>
    </source>
</evidence>
<dbReference type="InterPro" id="IPR003961">
    <property type="entry name" value="FN3_dom"/>
</dbReference>
<dbReference type="PRINTS" id="PR00453">
    <property type="entry name" value="VWFADOMAIN"/>
</dbReference>
<dbReference type="GeneTree" id="ENSGT00940000153769"/>
<evidence type="ECO:0000256" key="2">
    <source>
        <dbReference type="ARBA" id="ARBA00022737"/>
    </source>
</evidence>
<keyword evidence="2" id="KW-0677">Repeat</keyword>
<dbReference type="PROSITE" id="PS50853">
    <property type="entry name" value="FN3"/>
    <property type="match status" value="1"/>
</dbReference>
<dbReference type="GO" id="GO:0005576">
    <property type="term" value="C:extracellular region"/>
    <property type="evidence" value="ECO:0007669"/>
    <property type="project" value="UniProtKB-SubCell"/>
</dbReference>
<dbReference type="STRING" id="7868.ENSCMIP00000028944"/>
<sequence>MDTAVLEELEGNTDYQVSLAAVYNDTAKSDAIVVRYNTFSRDPPRNLMIDSKTPTALQVSWEHTNPNVQYYNISYVTVEGDHAEEAVSHMYYMIIPIKSNSKTLQPLESDTTYRVTVTAVYSSGDETSVSGVGKTLAFSPPTNLRISKEWYDHLHITWNHPKPQPMGFTVMYQATDGPAMELITKEDADSAEILNLQNGLEYGIRVFALYRTGNSSAIEGKATTLYLNITELSIYQTQITSLCAKWKVHPDASFYRIVLESLRDGKTQEDMLRAGTDRHCFRLLVPDTQYRITIYTRLEDMEGAGVSILQSTLPLPTRSSLDPGGITAAIKACRHITADLAFIIDGSQHVGEINFKKLIGFLYESVSVLDTIGPEGMQVSVAQFSNYMKSEIEFGSFRSKESLLGAIHELPYRGKQAGAAKSGESVKDLFSINETLRRRGVHKILAVISGGNVLNEIRQTAEELALKGFITFVLGLGNASEMRMNEIASTSNSRTVFYATGFSNLQSIGNKFIATICQTVSTSCPLTHIRGTIVPGINMMEAFGLVKTEYSVLDGVSMEADIFTGSPSYRIFKNAQLTQLTRNIHPIGLPPEHTISFLFRLLPNTPKEPFAIWQIVDKDFQPLVGIILDCKPVEH</sequence>
<dbReference type="SUPFAM" id="SSF49265">
    <property type="entry name" value="Fibronectin type III"/>
    <property type="match status" value="3"/>
</dbReference>
<reference evidence="6" key="2">
    <citation type="journal article" date="2007" name="PLoS Biol.">
        <title>Survey sequencing and comparative analysis of the elephant shark (Callorhinchus milii) genome.</title>
        <authorList>
            <person name="Venkatesh B."/>
            <person name="Kirkness E.F."/>
            <person name="Loh Y.H."/>
            <person name="Halpern A.L."/>
            <person name="Lee A.P."/>
            <person name="Johnson J."/>
            <person name="Dandona N."/>
            <person name="Viswanathan L.D."/>
            <person name="Tay A."/>
            <person name="Venter J.C."/>
            <person name="Strausberg R.L."/>
            <person name="Brenner S."/>
        </authorList>
    </citation>
    <scope>NUCLEOTIDE SEQUENCE [LARGE SCALE GENOMIC DNA]</scope>
</reference>